<evidence type="ECO:0000256" key="11">
    <source>
        <dbReference type="SAM" id="Coils"/>
    </source>
</evidence>
<keyword evidence="4 10" id="KW-0597">Phosphoprotein</keyword>
<dbReference type="OrthoDB" id="9794370at2"/>
<reference evidence="14 15" key="1">
    <citation type="journal article" date="2013" name="Genome Announc.">
        <title>Draft Genome Sequence of the Cellulolytic Bacterium Clostridium papyrosolvens C7 (ATCC 700395).</title>
        <authorList>
            <person name="Zepeda V."/>
            <person name="Dassa B."/>
            <person name="Borovok I."/>
            <person name="Lamed R."/>
            <person name="Bayer E.A."/>
            <person name="Cate J.H."/>
        </authorList>
    </citation>
    <scope>NUCLEOTIDE SEQUENCE [LARGE SCALE GENOMIC DNA]</scope>
    <source>
        <strain evidence="14 15">C7</strain>
    </source>
</reference>
<dbReference type="EMBL" id="ATAY01000020">
    <property type="protein sequence ID" value="EPR13137.1"/>
    <property type="molecule type" value="Genomic_DNA"/>
</dbReference>
<evidence type="ECO:0000256" key="4">
    <source>
        <dbReference type="ARBA" id="ARBA00022553"/>
    </source>
</evidence>
<keyword evidence="11" id="KW-0175">Coiled coil</keyword>
<dbReference type="GO" id="GO:0003700">
    <property type="term" value="F:DNA-binding transcription factor activity"/>
    <property type="evidence" value="ECO:0007669"/>
    <property type="project" value="InterPro"/>
</dbReference>
<dbReference type="PANTHER" id="PTHR42713">
    <property type="entry name" value="HISTIDINE KINASE-RELATED"/>
    <property type="match status" value="1"/>
</dbReference>
<dbReference type="InterPro" id="IPR018060">
    <property type="entry name" value="HTH_AraC"/>
</dbReference>
<dbReference type="Gene3D" id="3.40.50.2300">
    <property type="match status" value="1"/>
</dbReference>
<comment type="function">
    <text evidence="9">May play the central regulatory role in sporulation. It may be an element of the effector pathway responsible for the activation of sporulation genes in response to nutritional stress. Spo0A may act in concert with spo0H (a sigma factor) to control the expression of some genes that are critical to the sporulation process.</text>
</comment>
<dbReference type="STRING" id="1330534.L323_04345"/>
<dbReference type="SUPFAM" id="SSF52172">
    <property type="entry name" value="CheY-like"/>
    <property type="match status" value="1"/>
</dbReference>
<keyword evidence="7" id="KW-0238">DNA-binding</keyword>
<dbReference type="InterPro" id="IPR011006">
    <property type="entry name" value="CheY-like_superfamily"/>
</dbReference>
<feature type="modified residue" description="4-aspartylphosphate" evidence="10">
    <location>
        <position position="55"/>
    </location>
</feature>
<dbReference type="SMART" id="SM00342">
    <property type="entry name" value="HTH_ARAC"/>
    <property type="match status" value="1"/>
</dbReference>
<evidence type="ECO:0000256" key="5">
    <source>
        <dbReference type="ARBA" id="ARBA00023012"/>
    </source>
</evidence>
<evidence type="ECO:0000256" key="2">
    <source>
        <dbReference type="ARBA" id="ARBA00018672"/>
    </source>
</evidence>
<dbReference type="InterPro" id="IPR051552">
    <property type="entry name" value="HptR"/>
</dbReference>
<dbReference type="Pfam" id="PF12833">
    <property type="entry name" value="HTH_18"/>
    <property type="match status" value="1"/>
</dbReference>
<dbReference type="PROSITE" id="PS00041">
    <property type="entry name" value="HTH_ARAC_FAMILY_1"/>
    <property type="match status" value="1"/>
</dbReference>
<evidence type="ECO:0000256" key="7">
    <source>
        <dbReference type="ARBA" id="ARBA00023125"/>
    </source>
</evidence>
<evidence type="ECO:0000256" key="8">
    <source>
        <dbReference type="ARBA" id="ARBA00023163"/>
    </source>
</evidence>
<dbReference type="InterPro" id="IPR009057">
    <property type="entry name" value="Homeodomain-like_sf"/>
</dbReference>
<dbReference type="PATRIC" id="fig|1330534.3.peg.873"/>
<gene>
    <name evidence="14" type="ORF">L323_04345</name>
</gene>
<evidence type="ECO:0000256" key="9">
    <source>
        <dbReference type="ARBA" id="ARBA00024867"/>
    </source>
</evidence>
<dbReference type="PROSITE" id="PS01124">
    <property type="entry name" value="HTH_ARAC_FAMILY_2"/>
    <property type="match status" value="1"/>
</dbReference>
<dbReference type="InterPro" id="IPR001789">
    <property type="entry name" value="Sig_transdc_resp-reg_receiver"/>
</dbReference>
<proteinExistence type="predicted"/>
<comment type="caution">
    <text evidence="14">The sequence shown here is derived from an EMBL/GenBank/DDBJ whole genome shotgun (WGS) entry which is preliminary data.</text>
</comment>
<dbReference type="RefSeq" id="WP_020814474.1">
    <property type="nucleotide sequence ID" value="NZ_ATAY01000020.1"/>
</dbReference>
<evidence type="ECO:0000259" key="12">
    <source>
        <dbReference type="PROSITE" id="PS01124"/>
    </source>
</evidence>
<dbReference type="GO" id="GO:0005737">
    <property type="term" value="C:cytoplasm"/>
    <property type="evidence" value="ECO:0007669"/>
    <property type="project" value="UniProtKB-SubCell"/>
</dbReference>
<dbReference type="AlphaFoldDB" id="U4R5D2"/>
<dbReference type="GO" id="GO:0043565">
    <property type="term" value="F:sequence-specific DNA binding"/>
    <property type="evidence" value="ECO:0007669"/>
    <property type="project" value="InterPro"/>
</dbReference>
<evidence type="ECO:0000259" key="13">
    <source>
        <dbReference type="PROSITE" id="PS50110"/>
    </source>
</evidence>
<evidence type="ECO:0000256" key="3">
    <source>
        <dbReference type="ARBA" id="ARBA00022490"/>
    </source>
</evidence>
<dbReference type="Gene3D" id="1.10.10.60">
    <property type="entry name" value="Homeodomain-like"/>
    <property type="match status" value="2"/>
</dbReference>
<dbReference type="InterPro" id="IPR020449">
    <property type="entry name" value="Tscrpt_reg_AraC-type_HTH"/>
</dbReference>
<dbReference type="PRINTS" id="PR00032">
    <property type="entry name" value="HTHARAC"/>
</dbReference>
<dbReference type="CDD" id="cd17536">
    <property type="entry name" value="REC_YesN-like"/>
    <property type="match status" value="1"/>
</dbReference>
<evidence type="ECO:0000313" key="15">
    <source>
        <dbReference type="Proteomes" id="UP000016860"/>
    </source>
</evidence>
<evidence type="ECO:0000313" key="14">
    <source>
        <dbReference type="EMBL" id="EPR13137.1"/>
    </source>
</evidence>
<organism evidence="14 15">
    <name type="scientific">Ruminiclostridium papyrosolvens C7</name>
    <dbReference type="NCBI Taxonomy" id="1330534"/>
    <lineage>
        <taxon>Bacteria</taxon>
        <taxon>Bacillati</taxon>
        <taxon>Bacillota</taxon>
        <taxon>Clostridia</taxon>
        <taxon>Eubacteriales</taxon>
        <taxon>Oscillospiraceae</taxon>
        <taxon>Ruminiclostridium</taxon>
    </lineage>
</organism>
<dbReference type="GO" id="GO:0000160">
    <property type="term" value="P:phosphorelay signal transduction system"/>
    <property type="evidence" value="ECO:0007669"/>
    <property type="project" value="UniProtKB-KW"/>
</dbReference>
<keyword evidence="5" id="KW-0902">Two-component regulatory system</keyword>
<sequence length="545" mass="63759">MFRLLVVEDEEMIRNKIIYNTNWKEHGFVEVFQASNGMEALDIVRKNNIDIVITDIQMPEMNGIELIREIKSLNRGIKCIIITAYAEFEYAKESVKLNVNDYILKPFKSKDLLEIVKKILEEIIRERNERVEVENLRRQLRENKKALREKLFNDLLSNSYIGDIENDLNYLELSKLKDRDYFIAVININNFIELILEEDEEQKYIVNLSFYNLVTKFLSSLGTDSSDTYEDKLVYSVINYKIDQLVIAVYEDIDKFIPAFEDLIKLGRQELGFCITIGIGNKYKNLTDVHISYREACSAALLDRVYGREIVYIFNDLNFGNKVYSKQLHILGDTKLYDDLKIGAFPEIKNDIVDIITQIKSSKLELDAINTIIYNIVLLSCKTINELGYDIFEIMGEDFNLHFDVKEINNLVQLEEWLLSFFLKVNEYINQKRSNRNEKLLSKVKDYVDRNYSENITLTSISKDFGISSGYLSVLFNDHIGQNFIDYLTNLRIQSAKNLLKSTDLKIYEIADRVGYRDAYYFSTAFKKIVGINPTDYREKLNILE</sequence>
<dbReference type="Proteomes" id="UP000016860">
    <property type="component" value="Unassembled WGS sequence"/>
</dbReference>
<name>U4R5D2_9FIRM</name>
<keyword evidence="8" id="KW-0804">Transcription</keyword>
<dbReference type="Pfam" id="PF00072">
    <property type="entry name" value="Response_reg"/>
    <property type="match status" value="1"/>
</dbReference>
<feature type="domain" description="Response regulatory" evidence="13">
    <location>
        <begin position="3"/>
        <end position="120"/>
    </location>
</feature>
<feature type="coiled-coil region" evidence="11">
    <location>
        <begin position="116"/>
        <end position="150"/>
    </location>
</feature>
<dbReference type="InterPro" id="IPR018062">
    <property type="entry name" value="HTH_AraC-typ_CS"/>
</dbReference>
<comment type="subcellular location">
    <subcellularLocation>
        <location evidence="1">Cytoplasm</location>
    </subcellularLocation>
</comment>
<evidence type="ECO:0000256" key="1">
    <source>
        <dbReference type="ARBA" id="ARBA00004496"/>
    </source>
</evidence>
<dbReference type="PROSITE" id="PS50110">
    <property type="entry name" value="RESPONSE_REGULATORY"/>
    <property type="match status" value="1"/>
</dbReference>
<accession>U4R5D2</accession>
<evidence type="ECO:0000256" key="10">
    <source>
        <dbReference type="PROSITE-ProRule" id="PRU00169"/>
    </source>
</evidence>
<dbReference type="SMART" id="SM00448">
    <property type="entry name" value="REC"/>
    <property type="match status" value="1"/>
</dbReference>
<dbReference type="SUPFAM" id="SSF46689">
    <property type="entry name" value="Homeodomain-like"/>
    <property type="match status" value="2"/>
</dbReference>
<protein>
    <recommendedName>
        <fullName evidence="2">Stage 0 sporulation protein A homolog</fullName>
    </recommendedName>
</protein>
<keyword evidence="6" id="KW-0805">Transcription regulation</keyword>
<dbReference type="PANTHER" id="PTHR42713:SF3">
    <property type="entry name" value="TRANSCRIPTIONAL REGULATORY PROTEIN HPTR"/>
    <property type="match status" value="1"/>
</dbReference>
<feature type="domain" description="HTH araC/xylS-type" evidence="12">
    <location>
        <begin position="442"/>
        <end position="540"/>
    </location>
</feature>
<evidence type="ECO:0000256" key="6">
    <source>
        <dbReference type="ARBA" id="ARBA00023015"/>
    </source>
</evidence>
<keyword evidence="3" id="KW-0963">Cytoplasm</keyword>